<accession>A0AA36NKI1</accession>
<gene>
    <name evidence="1" type="ORF">EVOR1521_LOCUS31589</name>
</gene>
<dbReference type="EMBL" id="CAUJNA010003843">
    <property type="protein sequence ID" value="CAJ1410857.1"/>
    <property type="molecule type" value="Genomic_DNA"/>
</dbReference>
<sequence>MAFRVTYTDLAHRQRILASSLEPLRLVAVELFTLLAPSESDYLVPLAHCLTSLQAASPFFEHLELVFADLPEVWTSVPPMTLPQLLLAQPYLFRCCTMWERLSESLLDVLREIAFSLLEYESCQGQPEPEAA</sequence>
<reference evidence="1" key="1">
    <citation type="submission" date="2023-08" db="EMBL/GenBank/DDBJ databases">
        <authorList>
            <person name="Chen Y."/>
            <person name="Shah S."/>
            <person name="Dougan E. K."/>
            <person name="Thang M."/>
            <person name="Chan C."/>
        </authorList>
    </citation>
    <scope>NUCLEOTIDE SEQUENCE</scope>
</reference>
<name>A0AA36NKI1_9DINO</name>
<proteinExistence type="predicted"/>
<evidence type="ECO:0000313" key="2">
    <source>
        <dbReference type="Proteomes" id="UP001178507"/>
    </source>
</evidence>
<dbReference type="AlphaFoldDB" id="A0AA36NKI1"/>
<dbReference type="Proteomes" id="UP001178507">
    <property type="component" value="Unassembled WGS sequence"/>
</dbReference>
<evidence type="ECO:0000313" key="1">
    <source>
        <dbReference type="EMBL" id="CAJ1410857.1"/>
    </source>
</evidence>
<comment type="caution">
    <text evidence="1">The sequence shown here is derived from an EMBL/GenBank/DDBJ whole genome shotgun (WGS) entry which is preliminary data.</text>
</comment>
<keyword evidence="2" id="KW-1185">Reference proteome</keyword>
<organism evidence="1 2">
    <name type="scientific">Effrenium voratum</name>
    <dbReference type="NCBI Taxonomy" id="2562239"/>
    <lineage>
        <taxon>Eukaryota</taxon>
        <taxon>Sar</taxon>
        <taxon>Alveolata</taxon>
        <taxon>Dinophyceae</taxon>
        <taxon>Suessiales</taxon>
        <taxon>Symbiodiniaceae</taxon>
        <taxon>Effrenium</taxon>
    </lineage>
</organism>
<protein>
    <submittedName>
        <fullName evidence="1">Uncharacterized protein</fullName>
    </submittedName>
</protein>